<feature type="DNA-binding region" description="H-T-H motif" evidence="4">
    <location>
        <begin position="31"/>
        <end position="50"/>
    </location>
</feature>
<dbReference type="Proteomes" id="UP000199707">
    <property type="component" value="Unassembled WGS sequence"/>
</dbReference>
<dbReference type="SUPFAM" id="SSF46689">
    <property type="entry name" value="Homeodomain-like"/>
    <property type="match status" value="1"/>
</dbReference>
<accession>A0A1G4WJX5</accession>
<evidence type="ECO:0000313" key="6">
    <source>
        <dbReference type="EMBL" id="SCX24367.1"/>
    </source>
</evidence>
<dbReference type="PROSITE" id="PS50977">
    <property type="entry name" value="HTH_TETR_2"/>
    <property type="match status" value="1"/>
</dbReference>
<dbReference type="EMBL" id="FMUB01000007">
    <property type="protein sequence ID" value="SCX24367.1"/>
    <property type="molecule type" value="Genomic_DNA"/>
</dbReference>
<dbReference type="Pfam" id="PF00440">
    <property type="entry name" value="TetR_N"/>
    <property type="match status" value="1"/>
</dbReference>
<dbReference type="InterPro" id="IPR009057">
    <property type="entry name" value="Homeodomain-like_sf"/>
</dbReference>
<protein>
    <submittedName>
        <fullName evidence="6">Transcriptional regulator, TetR family</fullName>
    </submittedName>
</protein>
<keyword evidence="2 4" id="KW-0238">DNA-binding</keyword>
<dbReference type="RefSeq" id="WP_090359403.1">
    <property type="nucleotide sequence ID" value="NZ_FMUB01000007.1"/>
</dbReference>
<keyword evidence="1" id="KW-0805">Transcription regulation</keyword>
<sequence>MADVQRADAQRNRARILEVALPAFTEDPQVSLNAIAKRAGVGPGTLYRHFPTREALLLAVYQEEIEALGASVERLLDQKPPLDAFRTWVRRLAELVRVKHGLGEALESPAAKAVIDATYEPVTGAIRRLLDAAATTGDVRADIDAGDVLLLLSALWRVPPGPAGLTQADRILDLIVDSLAVSPRRHSTGS</sequence>
<gene>
    <name evidence="6" type="ORF">SAMN02799620_03668</name>
</gene>
<dbReference type="InterPro" id="IPR001647">
    <property type="entry name" value="HTH_TetR"/>
</dbReference>
<proteinExistence type="predicted"/>
<keyword evidence="3" id="KW-0804">Transcription</keyword>
<reference evidence="7" key="1">
    <citation type="submission" date="2016-10" db="EMBL/GenBank/DDBJ databases">
        <authorList>
            <person name="Varghese N."/>
            <person name="Submissions S."/>
        </authorList>
    </citation>
    <scope>NUCLEOTIDE SEQUENCE [LARGE SCALE GENOMIC DNA]</scope>
    <source>
        <strain evidence="7">UNC267MFSha1.1M11</strain>
    </source>
</reference>
<dbReference type="STRING" id="1502745.SAMN02799620_03668"/>
<dbReference type="PANTHER" id="PTHR30055:SF234">
    <property type="entry name" value="HTH-TYPE TRANSCRIPTIONAL REGULATOR BETI"/>
    <property type="match status" value="1"/>
</dbReference>
<dbReference type="GO" id="GO:0000976">
    <property type="term" value="F:transcription cis-regulatory region binding"/>
    <property type="evidence" value="ECO:0007669"/>
    <property type="project" value="TreeGrafter"/>
</dbReference>
<evidence type="ECO:0000313" key="7">
    <source>
        <dbReference type="Proteomes" id="UP000199707"/>
    </source>
</evidence>
<evidence type="ECO:0000256" key="1">
    <source>
        <dbReference type="ARBA" id="ARBA00023015"/>
    </source>
</evidence>
<dbReference type="InterPro" id="IPR049445">
    <property type="entry name" value="TetR_SbtR-like_C"/>
</dbReference>
<dbReference type="Gene3D" id="1.10.357.10">
    <property type="entry name" value="Tetracycline Repressor, domain 2"/>
    <property type="match status" value="1"/>
</dbReference>
<evidence type="ECO:0000259" key="5">
    <source>
        <dbReference type="PROSITE" id="PS50977"/>
    </source>
</evidence>
<dbReference type="AlphaFoldDB" id="A0A1G4WJX5"/>
<organism evidence="6 7">
    <name type="scientific">Mycolicibacterium fluoranthenivorans</name>
    <dbReference type="NCBI Taxonomy" id="258505"/>
    <lineage>
        <taxon>Bacteria</taxon>
        <taxon>Bacillati</taxon>
        <taxon>Actinomycetota</taxon>
        <taxon>Actinomycetes</taxon>
        <taxon>Mycobacteriales</taxon>
        <taxon>Mycobacteriaceae</taxon>
        <taxon>Mycolicibacterium</taxon>
    </lineage>
</organism>
<evidence type="ECO:0000256" key="4">
    <source>
        <dbReference type="PROSITE-ProRule" id="PRU00335"/>
    </source>
</evidence>
<evidence type="ECO:0000256" key="2">
    <source>
        <dbReference type="ARBA" id="ARBA00023125"/>
    </source>
</evidence>
<feature type="domain" description="HTH tetR-type" evidence="5">
    <location>
        <begin position="10"/>
        <end position="68"/>
    </location>
</feature>
<dbReference type="GO" id="GO:0003700">
    <property type="term" value="F:DNA-binding transcription factor activity"/>
    <property type="evidence" value="ECO:0007669"/>
    <property type="project" value="TreeGrafter"/>
</dbReference>
<dbReference type="Pfam" id="PF21597">
    <property type="entry name" value="TetR_C_43"/>
    <property type="match status" value="1"/>
</dbReference>
<evidence type="ECO:0000256" key="3">
    <source>
        <dbReference type="ARBA" id="ARBA00023163"/>
    </source>
</evidence>
<dbReference type="SUPFAM" id="SSF48498">
    <property type="entry name" value="Tetracyclin repressor-like, C-terminal domain"/>
    <property type="match status" value="1"/>
</dbReference>
<dbReference type="InterPro" id="IPR036271">
    <property type="entry name" value="Tet_transcr_reg_TetR-rel_C_sf"/>
</dbReference>
<dbReference type="PANTHER" id="PTHR30055">
    <property type="entry name" value="HTH-TYPE TRANSCRIPTIONAL REGULATOR RUTR"/>
    <property type="match status" value="1"/>
</dbReference>
<dbReference type="InterPro" id="IPR050109">
    <property type="entry name" value="HTH-type_TetR-like_transc_reg"/>
</dbReference>
<name>A0A1G4WJX5_9MYCO</name>